<comment type="caution">
    <text evidence="2">The sequence shown here is derived from an EMBL/GenBank/DDBJ whole genome shotgun (WGS) entry which is preliminary data.</text>
</comment>
<dbReference type="EMBL" id="CACRXK020019262">
    <property type="protein sequence ID" value="CAB4033456.1"/>
    <property type="molecule type" value="Genomic_DNA"/>
</dbReference>
<feature type="region of interest" description="Disordered" evidence="1">
    <location>
        <begin position="1"/>
        <end position="25"/>
    </location>
</feature>
<organism evidence="2 3">
    <name type="scientific">Paramuricea clavata</name>
    <name type="common">Red gorgonian</name>
    <name type="synonym">Violescent sea-whip</name>
    <dbReference type="NCBI Taxonomy" id="317549"/>
    <lineage>
        <taxon>Eukaryota</taxon>
        <taxon>Metazoa</taxon>
        <taxon>Cnidaria</taxon>
        <taxon>Anthozoa</taxon>
        <taxon>Octocorallia</taxon>
        <taxon>Malacalcyonacea</taxon>
        <taxon>Plexauridae</taxon>
        <taxon>Paramuricea</taxon>
    </lineage>
</organism>
<dbReference type="OrthoDB" id="10071960at2759"/>
<dbReference type="GO" id="GO:0008270">
    <property type="term" value="F:zinc ion binding"/>
    <property type="evidence" value="ECO:0007669"/>
    <property type="project" value="InterPro"/>
</dbReference>
<dbReference type="Proteomes" id="UP001152795">
    <property type="component" value="Unassembled WGS sequence"/>
</dbReference>
<dbReference type="AlphaFoldDB" id="A0A7D9LIN8"/>
<feature type="compositionally biased region" description="Basic and acidic residues" evidence="1">
    <location>
        <begin position="1"/>
        <end position="11"/>
    </location>
</feature>
<dbReference type="PROSITE" id="PS50158">
    <property type="entry name" value="ZF_CCHC"/>
    <property type="match status" value="1"/>
</dbReference>
<evidence type="ECO:0000313" key="3">
    <source>
        <dbReference type="Proteomes" id="UP001152795"/>
    </source>
</evidence>
<sequence>MSVHNSERNGNDDASNTQEKGPLSNVEDAFTPYNFKAPFASYSIAEIGRLVEPIKLVENIDEKLKQAKELVDDLDRNVMVIQSSWNEDFVSYGPPLLHIVISLEDIVEEVRTKSSNKKTGSTLHNSSRCLNQVSKLRDSIRELGKITRHPIHQTNHEEPDLETQRLNDEVEFDLDEALLQNPHTTSTPDALTPQVQALLNQRNTDVGSRQINPEPQFKSRVQAGIPGLRSTPFDFRRGGTFQRETPFPPACDLYGLQLPKAWKLPIKPLSSHLAIDINNLQKANAILRFSGDIRDYMNWRASFLETVHYKVNESAARKITALSNMLPDEVFVKISRGQAYSADGYVARLNNLEKDFGDESKLYNVVWSNLTKAPYVGNLKQTNNVELFVRTFDEFVNHAKMLKFGHDDKLVYSIVSNKFDEDIVLKFQAHARLTGVEVNASNFRNWVDDKLQDVLSLRAGQMRLSLRGETRFSDRKSNFQPSTQVSSGQRSASKKTTFGDIFVADTSIKCSICSKDGHLVENCKTFLKAPIKERMRLIRTNQLCFSCLKKGHLASACTEAKKCFCGRDHHPRLHRDVNGKVQNVKAFVAMEAEEYDTEGETSDSDLEADPDGVTHQD</sequence>
<dbReference type="InterPro" id="IPR005312">
    <property type="entry name" value="DUF1759"/>
</dbReference>
<dbReference type="Pfam" id="PF03564">
    <property type="entry name" value="DUF1759"/>
    <property type="match status" value="1"/>
</dbReference>
<feature type="compositionally biased region" description="Acidic residues" evidence="1">
    <location>
        <begin position="594"/>
        <end position="610"/>
    </location>
</feature>
<protein>
    <submittedName>
        <fullName evidence="2">Zinc knuckle</fullName>
    </submittedName>
</protein>
<feature type="region of interest" description="Disordered" evidence="1">
    <location>
        <begin position="594"/>
        <end position="617"/>
    </location>
</feature>
<dbReference type="PANTHER" id="PTHR47331:SF5">
    <property type="entry name" value="RIBONUCLEASE H"/>
    <property type="match status" value="1"/>
</dbReference>
<dbReference type="SMART" id="SM00343">
    <property type="entry name" value="ZnF_C2HC"/>
    <property type="match status" value="2"/>
</dbReference>
<evidence type="ECO:0000256" key="1">
    <source>
        <dbReference type="SAM" id="MobiDB-lite"/>
    </source>
</evidence>
<name>A0A7D9LIN8_PARCT</name>
<keyword evidence="3" id="KW-1185">Reference proteome</keyword>
<dbReference type="InterPro" id="IPR001878">
    <property type="entry name" value="Znf_CCHC"/>
</dbReference>
<evidence type="ECO:0000313" key="2">
    <source>
        <dbReference type="EMBL" id="CAB4033456.1"/>
    </source>
</evidence>
<dbReference type="Gene3D" id="4.10.60.10">
    <property type="entry name" value="Zinc finger, CCHC-type"/>
    <property type="match status" value="1"/>
</dbReference>
<dbReference type="PANTHER" id="PTHR47331">
    <property type="entry name" value="PHD-TYPE DOMAIN-CONTAINING PROTEIN"/>
    <property type="match status" value="1"/>
</dbReference>
<accession>A0A7D9LIN8</accession>
<dbReference type="GO" id="GO:0003676">
    <property type="term" value="F:nucleic acid binding"/>
    <property type="evidence" value="ECO:0007669"/>
    <property type="project" value="InterPro"/>
</dbReference>
<reference evidence="2" key="1">
    <citation type="submission" date="2020-04" db="EMBL/GenBank/DDBJ databases">
        <authorList>
            <person name="Alioto T."/>
            <person name="Alioto T."/>
            <person name="Gomez Garrido J."/>
        </authorList>
    </citation>
    <scope>NUCLEOTIDE SEQUENCE</scope>
    <source>
        <strain evidence="2">A484AB</strain>
    </source>
</reference>
<gene>
    <name evidence="2" type="ORF">PACLA_8A003252</name>
</gene>
<proteinExistence type="predicted"/>